<feature type="compositionally biased region" description="Polar residues" evidence="6">
    <location>
        <begin position="657"/>
        <end position="676"/>
    </location>
</feature>
<protein>
    <submittedName>
        <fullName evidence="9">Guanylate-binding protein 2-like</fullName>
    </submittedName>
</protein>
<dbReference type="InterPro" id="IPR003191">
    <property type="entry name" value="Guanylate-bd/ATL_C"/>
</dbReference>
<dbReference type="AlphaFoldDB" id="A0A1S3J699"/>
<evidence type="ECO:0000256" key="2">
    <source>
        <dbReference type="ARBA" id="ARBA00022801"/>
    </source>
</evidence>
<reference evidence="9" key="1">
    <citation type="submission" date="2025-08" db="UniProtKB">
        <authorList>
            <consortium name="RefSeq"/>
        </authorList>
    </citation>
    <scope>IDENTIFICATION</scope>
    <source>
        <tissue evidence="9">Gonads</tissue>
    </source>
</reference>
<dbReference type="Pfam" id="PF02263">
    <property type="entry name" value="GBP"/>
    <property type="match status" value="1"/>
</dbReference>
<feature type="compositionally biased region" description="Polar residues" evidence="6">
    <location>
        <begin position="728"/>
        <end position="738"/>
    </location>
</feature>
<dbReference type="InParanoid" id="A0A1S3J699"/>
<feature type="compositionally biased region" description="Polar residues" evidence="6">
    <location>
        <begin position="613"/>
        <end position="622"/>
    </location>
</feature>
<dbReference type="Proteomes" id="UP000085678">
    <property type="component" value="Unplaced"/>
</dbReference>
<evidence type="ECO:0000313" key="8">
    <source>
        <dbReference type="Proteomes" id="UP000085678"/>
    </source>
</evidence>
<keyword evidence="1" id="KW-0547">Nucleotide-binding</keyword>
<dbReference type="InterPro" id="IPR036543">
    <property type="entry name" value="Guanylate-bd_C_sf"/>
</dbReference>
<organism evidence="8 9">
    <name type="scientific">Lingula anatina</name>
    <name type="common">Brachiopod</name>
    <name type="synonym">Lingula unguis</name>
    <dbReference type="NCBI Taxonomy" id="7574"/>
    <lineage>
        <taxon>Eukaryota</taxon>
        <taxon>Metazoa</taxon>
        <taxon>Spiralia</taxon>
        <taxon>Lophotrochozoa</taxon>
        <taxon>Brachiopoda</taxon>
        <taxon>Linguliformea</taxon>
        <taxon>Lingulata</taxon>
        <taxon>Lingulida</taxon>
        <taxon>Linguloidea</taxon>
        <taxon>Lingulidae</taxon>
        <taxon>Lingula</taxon>
    </lineage>
</organism>
<evidence type="ECO:0000313" key="9">
    <source>
        <dbReference type="RefSeq" id="XP_013405776.1"/>
    </source>
</evidence>
<evidence type="ECO:0000256" key="1">
    <source>
        <dbReference type="ARBA" id="ARBA00022741"/>
    </source>
</evidence>
<dbReference type="GO" id="GO:0003924">
    <property type="term" value="F:GTPase activity"/>
    <property type="evidence" value="ECO:0007669"/>
    <property type="project" value="InterPro"/>
</dbReference>
<dbReference type="GO" id="GO:0005525">
    <property type="term" value="F:GTP binding"/>
    <property type="evidence" value="ECO:0007669"/>
    <property type="project" value="UniProtKB-KW"/>
</dbReference>
<dbReference type="Gene3D" id="1.20.1000.10">
    <property type="entry name" value="Guanylate-binding protein, C-terminal domain"/>
    <property type="match status" value="1"/>
</dbReference>
<dbReference type="PROSITE" id="PS51715">
    <property type="entry name" value="G_GB1_RHD3"/>
    <property type="match status" value="1"/>
</dbReference>
<dbReference type="Pfam" id="PF02841">
    <property type="entry name" value="GBP_C"/>
    <property type="match status" value="1"/>
</dbReference>
<dbReference type="InterPro" id="IPR027417">
    <property type="entry name" value="P-loop_NTPase"/>
</dbReference>
<feature type="coiled-coil region" evidence="5">
    <location>
        <begin position="489"/>
        <end position="516"/>
    </location>
</feature>
<name>A0A1S3J699_LINAN</name>
<dbReference type="SUPFAM" id="SSF48340">
    <property type="entry name" value="Interferon-induced guanylate-binding protein 1 (GBP1), C-terminal domain"/>
    <property type="match status" value="1"/>
</dbReference>
<evidence type="ECO:0000256" key="4">
    <source>
        <dbReference type="PROSITE-ProRule" id="PRU01052"/>
    </source>
</evidence>
<proteinExistence type="inferred from homology"/>
<feature type="region of interest" description="Disordered" evidence="6">
    <location>
        <begin position="657"/>
        <end position="832"/>
    </location>
</feature>
<keyword evidence="5" id="KW-0175">Coiled coil</keyword>
<dbReference type="InterPro" id="IPR015894">
    <property type="entry name" value="Guanylate-bd_N"/>
</dbReference>
<keyword evidence="8" id="KW-1185">Reference proteome</keyword>
<evidence type="ECO:0000259" key="7">
    <source>
        <dbReference type="PROSITE" id="PS51715"/>
    </source>
</evidence>
<dbReference type="CDD" id="cd01851">
    <property type="entry name" value="GBP"/>
    <property type="match status" value="1"/>
</dbReference>
<dbReference type="PANTHER" id="PTHR10751">
    <property type="entry name" value="GUANYLATE BINDING PROTEIN"/>
    <property type="match status" value="1"/>
</dbReference>
<dbReference type="KEGG" id="lak:106170458"/>
<keyword evidence="2" id="KW-0378">Hydrolase</keyword>
<dbReference type="InterPro" id="IPR030386">
    <property type="entry name" value="G_GB1_RHD3_dom"/>
</dbReference>
<evidence type="ECO:0000256" key="6">
    <source>
        <dbReference type="SAM" id="MobiDB-lite"/>
    </source>
</evidence>
<evidence type="ECO:0000256" key="3">
    <source>
        <dbReference type="ARBA" id="ARBA00023134"/>
    </source>
</evidence>
<dbReference type="OrthoDB" id="6141954at2759"/>
<comment type="similarity">
    <text evidence="4">Belongs to the TRAFAC class dynamin-like GTPase superfamily. GB1/RHD3 GTPase family.</text>
</comment>
<gene>
    <name evidence="9" type="primary">LOC106170458</name>
</gene>
<dbReference type="Gene3D" id="3.40.50.300">
    <property type="entry name" value="P-loop containing nucleotide triphosphate hydrolases"/>
    <property type="match status" value="1"/>
</dbReference>
<keyword evidence="3" id="KW-0342">GTP-binding</keyword>
<dbReference type="RefSeq" id="XP_013405776.1">
    <property type="nucleotide sequence ID" value="XM_013550322.1"/>
</dbReference>
<dbReference type="SUPFAM" id="SSF52540">
    <property type="entry name" value="P-loop containing nucleoside triphosphate hydrolases"/>
    <property type="match status" value="1"/>
</dbReference>
<accession>A0A1S3J699</accession>
<dbReference type="GeneID" id="106170458"/>
<feature type="domain" description="GB1/RHD3-type G" evidence="7">
    <location>
        <begin position="29"/>
        <end position="284"/>
    </location>
</feature>
<feature type="region of interest" description="Disordered" evidence="6">
    <location>
        <begin position="609"/>
        <end position="633"/>
    </location>
</feature>
<sequence length="832" mass="92934">MDKPVFFIGTENGKLEVGKDAIAVLQNINVPVSVIGITGKYRTGKSYLMNLLFGESNGFALGSTIQSKTKGIWLWYRPHPLDANQGLVLLDTEGLSDPKKGDEKHDNQIFALAVLLSSCLVYNSMGTISDDAIRSLQYLLHNCLRSHFPQLYGFITSLTEHIKLQDTANEETGENFDGSFPVFVWVVRDFGLDLEIDDKPCTEDEYLKWALQLKAGRSQAIRDYNYPRECITSSFKDTKCFTLCRPVEEDSKLHTLDTLNTEDLKPEFVQQSKHFKEWILKQKMQMNVGGCIISGRRLLQLAQSYVGAINDGAVPCVQSAVTVMGRNECKQAIKLASAAYEREMDDALGEALPVDIEGLSEKHQSAFDSAVKLYHANAMLDSDGEYSEKLQATLINRFRGYTEKNWLASVQKCDLLLKGFEQESLKPKLDEAAFSVHGGYEKYKGEIDTIVMKFKTSKGKGPAAEEVLAKFLADKQEQRKVILDGDKAMTEMNMEKATLEEEAKRQAADAAAKSRETEMLKQQLVDVESSMQTNMDMLKGEFEKKLQETEAGYKALLAKRQAEHEELLKSELKTQAQILEKSIKDVKEEHNRTKENMEETISTLKTTLEKRQSQLSEISKQPNEAEGTGSRILTWMKDNPETLFKMWDTITSLARNESSASGTVPGSEATNQQVTKASEHSVGGQFENLLKRMRTTGNSKDQSPPDAHPPFGSLTASKNARDDENKKGTSVGSRSGQPQRAVGKDGQPPNANFLFGRAGFPQTMPNLRPHVSPFDQMRLKATSEGFRRSNSGQGNKQKMEESHNAAKFEETGKETNLKSSGTPRKNIQEELD</sequence>
<feature type="compositionally biased region" description="Basic and acidic residues" evidence="6">
    <location>
        <begin position="797"/>
        <end position="816"/>
    </location>
</feature>
<evidence type="ECO:0000256" key="5">
    <source>
        <dbReference type="SAM" id="Coils"/>
    </source>
</evidence>